<dbReference type="PANTHER" id="PTHR30354">
    <property type="entry name" value="GNT FAMILY GLUCONATE TRANSPORTER"/>
    <property type="match status" value="1"/>
</dbReference>
<dbReference type="GO" id="GO:0015128">
    <property type="term" value="F:gluconate transmembrane transporter activity"/>
    <property type="evidence" value="ECO:0007669"/>
    <property type="project" value="InterPro"/>
</dbReference>
<accession>A0A6I6KCX2</accession>
<keyword evidence="10" id="KW-1185">Reference proteome</keyword>
<evidence type="ECO:0000256" key="2">
    <source>
        <dbReference type="ARBA" id="ARBA00022448"/>
    </source>
</evidence>
<evidence type="ECO:0000313" key="10">
    <source>
        <dbReference type="Proteomes" id="UP000428260"/>
    </source>
</evidence>
<feature type="transmembrane region" description="Helical" evidence="8">
    <location>
        <begin position="134"/>
        <end position="154"/>
    </location>
</feature>
<feature type="transmembrane region" description="Helical" evidence="8">
    <location>
        <begin position="6"/>
        <end position="37"/>
    </location>
</feature>
<dbReference type="InterPro" id="IPR003474">
    <property type="entry name" value="Glcn_transporter"/>
</dbReference>
<evidence type="ECO:0000313" key="9">
    <source>
        <dbReference type="EMBL" id="QGY48124.1"/>
    </source>
</evidence>
<dbReference type="KEGG" id="mcos:GM418_14860"/>
<feature type="transmembrane region" description="Helical" evidence="8">
    <location>
        <begin position="174"/>
        <end position="193"/>
    </location>
</feature>
<reference evidence="9 10" key="1">
    <citation type="submission" date="2019-11" db="EMBL/GenBank/DDBJ databases">
        <authorList>
            <person name="Zheng R.K."/>
            <person name="Sun C.M."/>
        </authorList>
    </citation>
    <scope>NUCLEOTIDE SEQUENCE [LARGE SCALE GENOMIC DNA]</scope>
    <source>
        <strain evidence="9 10">WC007</strain>
    </source>
</reference>
<dbReference type="PIRSF" id="PIRSF002746">
    <property type="entry name" value="Gluconate_transporter"/>
    <property type="match status" value="1"/>
</dbReference>
<feature type="transmembrane region" description="Helical" evidence="8">
    <location>
        <begin position="413"/>
        <end position="434"/>
    </location>
</feature>
<keyword evidence="5 8" id="KW-1133">Transmembrane helix</keyword>
<feature type="transmembrane region" description="Helical" evidence="8">
    <location>
        <begin position="299"/>
        <end position="318"/>
    </location>
</feature>
<feature type="transmembrane region" description="Helical" evidence="8">
    <location>
        <begin position="58"/>
        <end position="76"/>
    </location>
</feature>
<name>A0A6I6KCX2_9BACT</name>
<feature type="transmembrane region" description="Helical" evidence="8">
    <location>
        <begin position="96"/>
        <end position="122"/>
    </location>
</feature>
<keyword evidence="3" id="KW-1003">Cell membrane</keyword>
<gene>
    <name evidence="9" type="ORF">GM418_14860</name>
</gene>
<proteinExistence type="inferred from homology"/>
<evidence type="ECO:0000256" key="5">
    <source>
        <dbReference type="ARBA" id="ARBA00022989"/>
    </source>
</evidence>
<evidence type="ECO:0000256" key="4">
    <source>
        <dbReference type="ARBA" id="ARBA00022692"/>
    </source>
</evidence>
<feature type="transmembrane region" description="Helical" evidence="8">
    <location>
        <begin position="338"/>
        <end position="366"/>
    </location>
</feature>
<protein>
    <submittedName>
        <fullName evidence="9">Gluconate transporter</fullName>
    </submittedName>
</protein>
<dbReference type="Proteomes" id="UP000428260">
    <property type="component" value="Chromosome"/>
</dbReference>
<evidence type="ECO:0000256" key="3">
    <source>
        <dbReference type="ARBA" id="ARBA00022475"/>
    </source>
</evidence>
<evidence type="ECO:0000256" key="8">
    <source>
        <dbReference type="SAM" id="Phobius"/>
    </source>
</evidence>
<keyword evidence="4 8" id="KW-0812">Transmembrane</keyword>
<dbReference type="GO" id="GO:0005886">
    <property type="term" value="C:plasma membrane"/>
    <property type="evidence" value="ECO:0007669"/>
    <property type="project" value="UniProtKB-SubCell"/>
</dbReference>
<feature type="transmembrane region" description="Helical" evidence="8">
    <location>
        <begin position="252"/>
        <end position="278"/>
    </location>
</feature>
<evidence type="ECO:0000256" key="7">
    <source>
        <dbReference type="ARBA" id="ARBA00049663"/>
    </source>
</evidence>
<dbReference type="AlphaFoldDB" id="A0A6I6KCX2"/>
<evidence type="ECO:0000256" key="1">
    <source>
        <dbReference type="ARBA" id="ARBA00004651"/>
    </source>
</evidence>
<dbReference type="NCBIfam" id="TIGR00791">
    <property type="entry name" value="gntP"/>
    <property type="match status" value="1"/>
</dbReference>
<organism evidence="9 10">
    <name type="scientific">Maribellus comscasis</name>
    <dbReference type="NCBI Taxonomy" id="2681766"/>
    <lineage>
        <taxon>Bacteria</taxon>
        <taxon>Pseudomonadati</taxon>
        <taxon>Bacteroidota</taxon>
        <taxon>Bacteroidia</taxon>
        <taxon>Marinilabiliales</taxon>
        <taxon>Prolixibacteraceae</taxon>
        <taxon>Maribellus</taxon>
    </lineage>
</organism>
<evidence type="ECO:0000256" key="6">
    <source>
        <dbReference type="ARBA" id="ARBA00023136"/>
    </source>
</evidence>
<comment type="subcellular location">
    <subcellularLocation>
        <location evidence="1">Cell membrane</location>
        <topology evidence="1">Multi-pass membrane protein</topology>
    </subcellularLocation>
</comment>
<dbReference type="PANTHER" id="PTHR30354:SF22">
    <property type="entry name" value="HIGH-AFFINITY GLUCONATE TRANSPORTER"/>
    <property type="match status" value="1"/>
</dbReference>
<feature type="transmembrane region" description="Helical" evidence="8">
    <location>
        <begin position="223"/>
        <end position="246"/>
    </location>
</feature>
<sequence length="438" mass="46175">MPLVIVFTGVVFLLILITVARINAFISFTLVCIYVGLMMGLPLETTVEAIKKGMGDTLGLLVLILGFGSMLGKLVADSGAAQKITQTLVATFGLKKIHWALMLTGFIVGIPMFYSVGFVILVPIVFTVAASTGLPLIFVGLPMLASLSVTHGYLPPHPAPTAIAGMFEADMGKTMLYGLLVAIPAIIVAGPVLSPRFKNIKATPLKEFTGQTILEESKLPSTFTSIITALMPVILIGLSSLAAPFINPDTAIYPFVMGIGDPVIAMLLSVLFAIYALAIRRGKKMKTVMDDMVQAISSIAMILLILAGAGGLKEVLVASGISDYLGELLSQSGMSPLILAWLIAAVIRVSVGSATVAGMTAAGIVLPLVSNPGVSPELMVLAIGSGSLMLSHVNDGGFWLFKEYFNISVKETFLTWTVMETTISIVGLLVILVINNFV</sequence>
<dbReference type="EMBL" id="CP046401">
    <property type="protein sequence ID" value="QGY48124.1"/>
    <property type="molecule type" value="Genomic_DNA"/>
</dbReference>
<comment type="similarity">
    <text evidence="7">Belongs to the GntP permease family.</text>
</comment>
<feature type="transmembrane region" description="Helical" evidence="8">
    <location>
        <begin position="378"/>
        <end position="401"/>
    </location>
</feature>
<keyword evidence="6 8" id="KW-0472">Membrane</keyword>
<keyword evidence="2" id="KW-0813">Transport</keyword>
<dbReference type="Pfam" id="PF02447">
    <property type="entry name" value="GntP_permease"/>
    <property type="match status" value="1"/>
</dbReference>